<protein>
    <submittedName>
        <fullName evidence="1">Uncharacterized protein</fullName>
    </submittedName>
</protein>
<name>A0ABS8VBC7_DATST</name>
<gene>
    <name evidence="1" type="ORF">HAX54_032001</name>
</gene>
<dbReference type="EMBL" id="JACEIK010004062">
    <property type="protein sequence ID" value="MCD9644031.1"/>
    <property type="molecule type" value="Genomic_DNA"/>
</dbReference>
<reference evidence="1 2" key="1">
    <citation type="journal article" date="2021" name="BMC Genomics">
        <title>Datura genome reveals duplications of psychoactive alkaloid biosynthetic genes and high mutation rate following tissue culture.</title>
        <authorList>
            <person name="Rajewski A."/>
            <person name="Carter-House D."/>
            <person name="Stajich J."/>
            <person name="Litt A."/>
        </authorList>
    </citation>
    <scope>NUCLEOTIDE SEQUENCE [LARGE SCALE GENOMIC DNA]</scope>
    <source>
        <strain evidence="1">AR-01</strain>
    </source>
</reference>
<keyword evidence="2" id="KW-1185">Reference proteome</keyword>
<sequence>MDQHDIQASLCMPWSEMVPIQRMDQHNMQASLCMQWRDALRMSGVTEEQLQQLNMDYPLSEHSRTLYRVGPSFEDPIDYYDALIRSRL</sequence>
<comment type="caution">
    <text evidence="1">The sequence shown here is derived from an EMBL/GenBank/DDBJ whole genome shotgun (WGS) entry which is preliminary data.</text>
</comment>
<organism evidence="1 2">
    <name type="scientific">Datura stramonium</name>
    <name type="common">Jimsonweed</name>
    <name type="synonym">Common thornapple</name>
    <dbReference type="NCBI Taxonomy" id="4076"/>
    <lineage>
        <taxon>Eukaryota</taxon>
        <taxon>Viridiplantae</taxon>
        <taxon>Streptophyta</taxon>
        <taxon>Embryophyta</taxon>
        <taxon>Tracheophyta</taxon>
        <taxon>Spermatophyta</taxon>
        <taxon>Magnoliopsida</taxon>
        <taxon>eudicotyledons</taxon>
        <taxon>Gunneridae</taxon>
        <taxon>Pentapetalae</taxon>
        <taxon>asterids</taxon>
        <taxon>lamiids</taxon>
        <taxon>Solanales</taxon>
        <taxon>Solanaceae</taxon>
        <taxon>Solanoideae</taxon>
        <taxon>Datureae</taxon>
        <taxon>Datura</taxon>
    </lineage>
</organism>
<evidence type="ECO:0000313" key="2">
    <source>
        <dbReference type="Proteomes" id="UP000823775"/>
    </source>
</evidence>
<proteinExistence type="predicted"/>
<evidence type="ECO:0000313" key="1">
    <source>
        <dbReference type="EMBL" id="MCD9644031.1"/>
    </source>
</evidence>
<dbReference type="Proteomes" id="UP000823775">
    <property type="component" value="Unassembled WGS sequence"/>
</dbReference>
<accession>A0ABS8VBC7</accession>